<evidence type="ECO:0000256" key="2">
    <source>
        <dbReference type="ARBA" id="ARBA00023285"/>
    </source>
</evidence>
<comment type="caution">
    <text evidence="5">The sequence shown here is derived from an EMBL/GenBank/DDBJ whole genome shotgun (WGS) entry which is preliminary data.</text>
</comment>
<gene>
    <name evidence="5" type="ORF">LCGC14_2468280</name>
</gene>
<dbReference type="InterPro" id="IPR050554">
    <property type="entry name" value="Met_Synthase/Corrinoid"/>
</dbReference>
<dbReference type="PANTHER" id="PTHR45833">
    <property type="entry name" value="METHIONINE SYNTHASE"/>
    <property type="match status" value="1"/>
</dbReference>
<dbReference type="GO" id="GO:0008705">
    <property type="term" value="F:methionine synthase activity"/>
    <property type="evidence" value="ECO:0007669"/>
    <property type="project" value="TreeGrafter"/>
</dbReference>
<feature type="non-terminal residue" evidence="5">
    <location>
        <position position="249"/>
    </location>
</feature>
<dbReference type="Gene3D" id="1.10.1240.10">
    <property type="entry name" value="Methionine synthase domain"/>
    <property type="match status" value="1"/>
</dbReference>
<feature type="domain" description="B12-binding N-terminal" evidence="4">
    <location>
        <begin position="1"/>
        <end position="88"/>
    </location>
</feature>
<dbReference type="Pfam" id="PF02607">
    <property type="entry name" value="B12-binding_2"/>
    <property type="match status" value="1"/>
</dbReference>
<feature type="domain" description="B12-binding" evidence="3">
    <location>
        <begin position="89"/>
        <end position="224"/>
    </location>
</feature>
<evidence type="ECO:0000259" key="3">
    <source>
        <dbReference type="PROSITE" id="PS51332"/>
    </source>
</evidence>
<dbReference type="SMART" id="SM01018">
    <property type="entry name" value="B12-binding_2"/>
    <property type="match status" value="1"/>
</dbReference>
<name>A0A0F9E560_9ZZZZ</name>
<sequence>MKIFDKIYDAIVNRNRDEVIKLAGEVRDRGIDPAQAIEKGFKKGMEKIGEQFADLEIFIPDMIAAAEIMNEGLDILRPLLKSTGAKISTGRILLGTIQGDVHEIGKNIVKIMLEGSGYEVIDLGLMVPCEKILQTAKSEGVDMIGLSGLITPSLDEMVHVAGEMERQGFDVPLLIGGATTSAKHTAVKIAPAYRNATVHVLDASRSVGVVDRLKSDDRRAGFEAKNRQEQEALVASFNLRQQVQLVPYA</sequence>
<dbReference type="GO" id="GO:0005829">
    <property type="term" value="C:cytosol"/>
    <property type="evidence" value="ECO:0007669"/>
    <property type="project" value="TreeGrafter"/>
</dbReference>
<evidence type="ECO:0000259" key="4">
    <source>
        <dbReference type="PROSITE" id="PS51337"/>
    </source>
</evidence>
<keyword evidence="1" id="KW-0479">Metal-binding</keyword>
<dbReference type="Gene3D" id="3.40.50.280">
    <property type="entry name" value="Cobalamin-binding domain"/>
    <property type="match status" value="1"/>
</dbReference>
<dbReference type="Pfam" id="PF02310">
    <property type="entry name" value="B12-binding"/>
    <property type="match status" value="1"/>
</dbReference>
<organism evidence="5">
    <name type="scientific">marine sediment metagenome</name>
    <dbReference type="NCBI Taxonomy" id="412755"/>
    <lineage>
        <taxon>unclassified sequences</taxon>
        <taxon>metagenomes</taxon>
        <taxon>ecological metagenomes</taxon>
    </lineage>
</organism>
<dbReference type="InterPro" id="IPR006158">
    <property type="entry name" value="Cobalamin-bd"/>
</dbReference>
<dbReference type="PANTHER" id="PTHR45833:SF1">
    <property type="entry name" value="METHIONINE SYNTHASE"/>
    <property type="match status" value="1"/>
</dbReference>
<reference evidence="5" key="1">
    <citation type="journal article" date="2015" name="Nature">
        <title>Complex archaea that bridge the gap between prokaryotes and eukaryotes.</title>
        <authorList>
            <person name="Spang A."/>
            <person name="Saw J.H."/>
            <person name="Jorgensen S.L."/>
            <person name="Zaremba-Niedzwiedzka K."/>
            <person name="Martijn J."/>
            <person name="Lind A.E."/>
            <person name="van Eijk R."/>
            <person name="Schleper C."/>
            <person name="Guy L."/>
            <person name="Ettema T.J."/>
        </authorList>
    </citation>
    <scope>NUCLEOTIDE SEQUENCE</scope>
</reference>
<evidence type="ECO:0008006" key="6">
    <source>
        <dbReference type="Google" id="ProtNLM"/>
    </source>
</evidence>
<keyword evidence="2" id="KW-0170">Cobalt</keyword>
<dbReference type="SUPFAM" id="SSF52242">
    <property type="entry name" value="Cobalamin (vitamin B12)-binding domain"/>
    <property type="match status" value="1"/>
</dbReference>
<dbReference type="PROSITE" id="PS51337">
    <property type="entry name" value="B12_BINDING_NTER"/>
    <property type="match status" value="1"/>
</dbReference>
<dbReference type="GO" id="GO:0031419">
    <property type="term" value="F:cobalamin binding"/>
    <property type="evidence" value="ECO:0007669"/>
    <property type="project" value="InterPro"/>
</dbReference>
<dbReference type="GO" id="GO:0046872">
    <property type="term" value="F:metal ion binding"/>
    <property type="evidence" value="ECO:0007669"/>
    <property type="project" value="UniProtKB-KW"/>
</dbReference>
<accession>A0A0F9E560</accession>
<dbReference type="InterPro" id="IPR003759">
    <property type="entry name" value="Cbl-bd_cap"/>
</dbReference>
<protein>
    <recommendedName>
        <fullName evidence="6">B12-binding domain-containing protein</fullName>
    </recommendedName>
</protein>
<dbReference type="EMBL" id="LAZR01038592">
    <property type="protein sequence ID" value="KKL19158.1"/>
    <property type="molecule type" value="Genomic_DNA"/>
</dbReference>
<dbReference type="GO" id="GO:0046653">
    <property type="term" value="P:tetrahydrofolate metabolic process"/>
    <property type="evidence" value="ECO:0007669"/>
    <property type="project" value="TreeGrafter"/>
</dbReference>
<dbReference type="SUPFAM" id="SSF47644">
    <property type="entry name" value="Methionine synthase domain"/>
    <property type="match status" value="1"/>
</dbReference>
<proteinExistence type="predicted"/>
<dbReference type="InterPro" id="IPR036724">
    <property type="entry name" value="Cobalamin-bd_sf"/>
</dbReference>
<dbReference type="GO" id="GO:0050667">
    <property type="term" value="P:homocysteine metabolic process"/>
    <property type="evidence" value="ECO:0007669"/>
    <property type="project" value="TreeGrafter"/>
</dbReference>
<dbReference type="AlphaFoldDB" id="A0A0F9E560"/>
<dbReference type="PROSITE" id="PS51332">
    <property type="entry name" value="B12_BINDING"/>
    <property type="match status" value="1"/>
</dbReference>
<evidence type="ECO:0000256" key="1">
    <source>
        <dbReference type="ARBA" id="ARBA00022723"/>
    </source>
</evidence>
<evidence type="ECO:0000313" key="5">
    <source>
        <dbReference type="EMBL" id="KKL19158.1"/>
    </source>
</evidence>
<dbReference type="InterPro" id="IPR036594">
    <property type="entry name" value="Meth_synthase_dom"/>
</dbReference>